<dbReference type="SUPFAM" id="SSF50104">
    <property type="entry name" value="Translation proteins SH3-like domain"/>
    <property type="match status" value="1"/>
</dbReference>
<dbReference type="RefSeq" id="XP_031856659.1">
    <property type="nucleotide sequence ID" value="XM_032000768.1"/>
</dbReference>
<feature type="domain" description="Translation initiation factor 5A C-terminal" evidence="1">
    <location>
        <begin position="63"/>
        <end position="129"/>
    </location>
</feature>
<evidence type="ECO:0000313" key="2">
    <source>
        <dbReference type="EMBL" id="VVT58134.1"/>
    </source>
</evidence>
<dbReference type="GO" id="GO:0003723">
    <property type="term" value="F:RNA binding"/>
    <property type="evidence" value="ECO:0007669"/>
    <property type="project" value="InterPro"/>
</dbReference>
<dbReference type="InterPro" id="IPR001884">
    <property type="entry name" value="IF5A-like"/>
</dbReference>
<dbReference type="GO" id="GO:0045901">
    <property type="term" value="P:positive regulation of translational elongation"/>
    <property type="evidence" value="ECO:0007669"/>
    <property type="project" value="InterPro"/>
</dbReference>
<dbReference type="PANTHER" id="PTHR11673">
    <property type="entry name" value="TRANSLATION INITIATION FACTOR 5A FAMILY MEMBER"/>
    <property type="match status" value="1"/>
</dbReference>
<dbReference type="OrthoDB" id="9975114at2759"/>
<reference evidence="2 3" key="1">
    <citation type="submission" date="2019-09" db="EMBL/GenBank/DDBJ databases">
        <authorList>
            <person name="Brejova B."/>
        </authorList>
    </citation>
    <scope>NUCLEOTIDE SEQUENCE [LARGE SCALE GENOMIC DNA]</scope>
</reference>
<dbReference type="InterPro" id="IPR048670">
    <property type="entry name" value="IF5A-like_N"/>
</dbReference>
<keyword evidence="3" id="KW-1185">Reference proteome</keyword>
<dbReference type="GO" id="GO:0043022">
    <property type="term" value="F:ribosome binding"/>
    <property type="evidence" value="ECO:0007669"/>
    <property type="project" value="InterPro"/>
</dbReference>
<gene>
    <name evidence="2" type="ORF">SAPINGB_P006054</name>
</gene>
<dbReference type="Gene3D" id="2.30.30.30">
    <property type="match status" value="1"/>
</dbReference>
<dbReference type="Pfam" id="PF21485">
    <property type="entry name" value="IF5A-like_N"/>
    <property type="match status" value="1"/>
</dbReference>
<dbReference type="Gene3D" id="2.40.50.140">
    <property type="entry name" value="Nucleic acid-binding proteins"/>
    <property type="match status" value="1"/>
</dbReference>
<dbReference type="InterPro" id="IPR012340">
    <property type="entry name" value="NA-bd_OB-fold"/>
</dbReference>
<dbReference type="GO" id="GO:0003746">
    <property type="term" value="F:translation elongation factor activity"/>
    <property type="evidence" value="ECO:0007669"/>
    <property type="project" value="InterPro"/>
</dbReference>
<dbReference type="SMART" id="SM01376">
    <property type="entry name" value="eIF-5a"/>
    <property type="match status" value="1"/>
</dbReference>
<dbReference type="SUPFAM" id="SSF50249">
    <property type="entry name" value="Nucleic acid-binding proteins"/>
    <property type="match status" value="1"/>
</dbReference>
<dbReference type="GO" id="GO:0045905">
    <property type="term" value="P:positive regulation of translational termination"/>
    <property type="evidence" value="ECO:0007669"/>
    <property type="project" value="InterPro"/>
</dbReference>
<dbReference type="InterPro" id="IPR020189">
    <property type="entry name" value="IF5A_C"/>
</dbReference>
<protein>
    <recommendedName>
        <fullName evidence="1">Translation initiation factor 5A C-terminal domain-containing protein</fullName>
    </recommendedName>
</protein>
<dbReference type="InterPro" id="IPR014722">
    <property type="entry name" value="Rib_uL2_dom2"/>
</dbReference>
<evidence type="ECO:0000313" key="3">
    <source>
        <dbReference type="Proteomes" id="UP000398389"/>
    </source>
</evidence>
<name>A0A5E8C301_9ASCO</name>
<dbReference type="GeneID" id="43584868"/>
<dbReference type="InterPro" id="IPR008991">
    <property type="entry name" value="Translation_prot_SH3-like_sf"/>
</dbReference>
<accession>A0A5E8C301</accession>
<organism evidence="2 3">
    <name type="scientific">Magnusiomyces paraingens</name>
    <dbReference type="NCBI Taxonomy" id="2606893"/>
    <lineage>
        <taxon>Eukaryota</taxon>
        <taxon>Fungi</taxon>
        <taxon>Dikarya</taxon>
        <taxon>Ascomycota</taxon>
        <taxon>Saccharomycotina</taxon>
        <taxon>Dipodascomycetes</taxon>
        <taxon>Dipodascales</taxon>
        <taxon>Dipodascaceae</taxon>
        <taxon>Magnusiomyces</taxon>
    </lineage>
</organism>
<dbReference type="AlphaFoldDB" id="A0A5E8C301"/>
<sequence>MINKVVKCSSLCLNDIAVIKGRPCQICEISRSDSHVNISGIDLFNGKEFKDFYTYEHPIEMPKVERRTYKVIGLDGGQLLLLNPVNGDKIEIELPRTIAGDDIKEQFTNGKDVNVKVLKALGKAIIATYEVAY</sequence>
<dbReference type="Pfam" id="PF01287">
    <property type="entry name" value="eIF-5a"/>
    <property type="match status" value="1"/>
</dbReference>
<dbReference type="EMBL" id="CABVLU010000005">
    <property type="protein sequence ID" value="VVT58134.1"/>
    <property type="molecule type" value="Genomic_DNA"/>
</dbReference>
<dbReference type="Proteomes" id="UP000398389">
    <property type="component" value="Unassembled WGS sequence"/>
</dbReference>
<proteinExistence type="predicted"/>
<evidence type="ECO:0000259" key="1">
    <source>
        <dbReference type="SMART" id="SM01376"/>
    </source>
</evidence>